<dbReference type="NCBIfam" id="NF002060">
    <property type="entry name" value="PRK00892.1"/>
    <property type="match status" value="1"/>
</dbReference>
<keyword evidence="1 7" id="KW-0444">Lipid biosynthesis</keyword>
<dbReference type="InterPro" id="IPR011004">
    <property type="entry name" value="Trimer_LpxA-like_sf"/>
</dbReference>
<dbReference type="EMBL" id="JANIGO010000002">
    <property type="protein sequence ID" value="MCQ8896026.1"/>
    <property type="molecule type" value="Genomic_DNA"/>
</dbReference>
<evidence type="ECO:0000256" key="7">
    <source>
        <dbReference type="HAMAP-Rule" id="MF_00523"/>
    </source>
</evidence>
<dbReference type="PANTHER" id="PTHR43378:SF2">
    <property type="entry name" value="UDP-3-O-ACYLGLUCOSAMINE N-ACYLTRANSFERASE 1, MITOCHONDRIAL-RELATED"/>
    <property type="match status" value="1"/>
</dbReference>
<dbReference type="Pfam" id="PF04613">
    <property type="entry name" value="LpxD"/>
    <property type="match status" value="1"/>
</dbReference>
<evidence type="ECO:0000256" key="1">
    <source>
        <dbReference type="ARBA" id="ARBA00022516"/>
    </source>
</evidence>
<evidence type="ECO:0000259" key="9">
    <source>
        <dbReference type="Pfam" id="PF25087"/>
    </source>
</evidence>
<keyword evidence="2 7" id="KW-0441">Lipid A biosynthesis</keyword>
<dbReference type="RefSeq" id="WP_256763771.1">
    <property type="nucleotide sequence ID" value="NZ_JANIGO010000002.1"/>
</dbReference>
<accession>A0ABT1WER8</accession>
<dbReference type="GO" id="GO:0103118">
    <property type="term" value="F:UDP-3-O-[(3R)-3-hydroxyacyl]-glucosamine N-acyltransferase activity"/>
    <property type="evidence" value="ECO:0007669"/>
    <property type="project" value="UniProtKB-EC"/>
</dbReference>
<evidence type="ECO:0000256" key="3">
    <source>
        <dbReference type="ARBA" id="ARBA00022679"/>
    </source>
</evidence>
<evidence type="ECO:0000313" key="10">
    <source>
        <dbReference type="EMBL" id="MCQ8896026.1"/>
    </source>
</evidence>
<feature type="active site" description="Proton acceptor" evidence="7">
    <location>
        <position position="262"/>
    </location>
</feature>
<comment type="function">
    <text evidence="7">Catalyzes the N-acylation of UDP-3-O-acylglucosamine using 3-hydroxyacyl-ACP as the acyl donor. Is involved in the biosynthesis of lipid A, a phosphorylated glycolipid that anchors the lipopolysaccharide to the outer membrane of the cell.</text>
</comment>
<comment type="similarity">
    <text evidence="7">Belongs to the transferase hexapeptide repeat family. LpxD subfamily.</text>
</comment>
<comment type="pathway">
    <text evidence="7">Bacterial outer membrane biogenesis; LPS lipid A biosynthesis.</text>
</comment>
<name>A0ABT1WER8_9BURK</name>
<dbReference type="Proteomes" id="UP001204142">
    <property type="component" value="Unassembled WGS sequence"/>
</dbReference>
<evidence type="ECO:0000256" key="5">
    <source>
        <dbReference type="ARBA" id="ARBA00023098"/>
    </source>
</evidence>
<dbReference type="Pfam" id="PF25087">
    <property type="entry name" value="GMPPB_C"/>
    <property type="match status" value="1"/>
</dbReference>
<dbReference type="InterPro" id="IPR020573">
    <property type="entry name" value="UDP_GlcNAc_AcTrfase_non-rep"/>
</dbReference>
<dbReference type="HAMAP" id="MF_00523">
    <property type="entry name" value="LpxD"/>
    <property type="match status" value="1"/>
</dbReference>
<dbReference type="PROSITE" id="PS00101">
    <property type="entry name" value="HEXAPEP_TRANSFERASES"/>
    <property type="match status" value="2"/>
</dbReference>
<keyword evidence="6 7" id="KW-0012">Acyltransferase</keyword>
<comment type="subunit">
    <text evidence="7">Homotrimer.</text>
</comment>
<keyword evidence="11" id="KW-1185">Reference proteome</keyword>
<feature type="domain" description="Mannose-1-phosphate guanyltransferase C-terminal" evidence="9">
    <location>
        <begin position="125"/>
        <end position="204"/>
    </location>
</feature>
<dbReference type="PANTHER" id="PTHR43378">
    <property type="entry name" value="UDP-3-O-ACYLGLUCOSAMINE N-ACYLTRANSFERASE"/>
    <property type="match status" value="1"/>
</dbReference>
<feature type="domain" description="UDP-3-O-[3-hydroxymyristoyl] glucosamine N-acyltransferase non-repeat region" evidence="8">
    <location>
        <begin position="31"/>
        <end position="109"/>
    </location>
</feature>
<dbReference type="InterPro" id="IPR056729">
    <property type="entry name" value="GMPPB_C"/>
</dbReference>
<dbReference type="InterPro" id="IPR007691">
    <property type="entry name" value="LpxD"/>
</dbReference>
<gene>
    <name evidence="7 10" type="primary">lpxD</name>
    <name evidence="10" type="ORF">NQT62_06195</name>
</gene>
<proteinExistence type="inferred from homology"/>
<keyword evidence="3 7" id="KW-0808">Transferase</keyword>
<comment type="caution">
    <text evidence="10">The sequence shown here is derived from an EMBL/GenBank/DDBJ whole genome shotgun (WGS) entry which is preliminary data.</text>
</comment>
<organism evidence="10 11">
    <name type="scientific">Limnobacter humi</name>
    <dbReference type="NCBI Taxonomy" id="1778671"/>
    <lineage>
        <taxon>Bacteria</taxon>
        <taxon>Pseudomonadati</taxon>
        <taxon>Pseudomonadota</taxon>
        <taxon>Betaproteobacteria</taxon>
        <taxon>Burkholderiales</taxon>
        <taxon>Burkholderiaceae</taxon>
        <taxon>Limnobacter</taxon>
    </lineage>
</organism>
<reference evidence="10 11" key="1">
    <citation type="submission" date="2022-07" db="EMBL/GenBank/DDBJ databases">
        <authorList>
            <person name="Xamxidin M."/>
            <person name="Wu M."/>
        </authorList>
    </citation>
    <scope>NUCLEOTIDE SEQUENCE [LARGE SCALE GENOMIC DNA]</scope>
    <source>
        <strain evidence="10 11">NBRC 111650</strain>
    </source>
</reference>
<evidence type="ECO:0000313" key="11">
    <source>
        <dbReference type="Proteomes" id="UP001204142"/>
    </source>
</evidence>
<protein>
    <recommendedName>
        <fullName evidence="7">UDP-3-O-acylglucosamine N-acyltransferase</fullName>
        <ecNumber evidence="7">2.3.1.191</ecNumber>
    </recommendedName>
</protein>
<keyword evidence="4 7" id="KW-0677">Repeat</keyword>
<dbReference type="SUPFAM" id="SSF51161">
    <property type="entry name" value="Trimeric LpxA-like enzymes"/>
    <property type="match status" value="1"/>
</dbReference>
<dbReference type="InterPro" id="IPR018357">
    <property type="entry name" value="Hexapep_transf_CS"/>
</dbReference>
<evidence type="ECO:0000256" key="6">
    <source>
        <dbReference type="ARBA" id="ARBA00023315"/>
    </source>
</evidence>
<sequence length="359" mass="38195">MKFIETALSQLVVQFGGNICSFSGLPSQSNPSLRGIQTLEKGTAEHLGFLANPKYKEQLLTTRIGVVMVKADQFEGLSAWLSDQGRDPTSAPLAWLLPDPYLAYAKIQQWWLAQSEFKPAPGIHPTAVVDPLANIDPSASVGPNVVIGAHAVIANGVRLDAGVVIGRDVQVGTRTRIYPNVTVYDECVIGSNCILHAGCVIGADGFGFAPEQGHWVKIPQVGRVVIADDVEVGANTTIDRGALDDTVIGFGVKLDNQIMIAHNVQVGERTAMAGCVGVAGSTRIGARCTVGGAAMILGHLNIPDGTHISAATTVMSSIKEAGAYTGIFPMEEHKNWERTAVSLKQLVKLRGELRDLQKK</sequence>
<evidence type="ECO:0000256" key="4">
    <source>
        <dbReference type="ARBA" id="ARBA00022737"/>
    </source>
</evidence>
<dbReference type="EC" id="2.3.1.191" evidence="7"/>
<dbReference type="Gene3D" id="2.160.10.10">
    <property type="entry name" value="Hexapeptide repeat proteins"/>
    <property type="match status" value="1"/>
</dbReference>
<evidence type="ECO:0000256" key="2">
    <source>
        <dbReference type="ARBA" id="ARBA00022556"/>
    </source>
</evidence>
<dbReference type="NCBIfam" id="TIGR01853">
    <property type="entry name" value="lipid_A_lpxD"/>
    <property type="match status" value="1"/>
</dbReference>
<dbReference type="CDD" id="cd03352">
    <property type="entry name" value="LbH_LpxD"/>
    <property type="match status" value="1"/>
</dbReference>
<evidence type="ECO:0000259" key="8">
    <source>
        <dbReference type="Pfam" id="PF04613"/>
    </source>
</evidence>
<keyword evidence="5 7" id="KW-0443">Lipid metabolism</keyword>
<dbReference type="Gene3D" id="3.40.1390.10">
    <property type="entry name" value="MurE/MurF, N-terminal domain"/>
    <property type="match status" value="1"/>
</dbReference>
<comment type="catalytic activity">
    <reaction evidence="7">
        <text>a UDP-3-O-[(3R)-3-hydroxyacyl]-alpha-D-glucosamine + a (3R)-hydroxyacyl-[ACP] = a UDP-2-N,3-O-bis[(3R)-3-hydroxyacyl]-alpha-D-glucosamine + holo-[ACP] + H(+)</text>
        <dbReference type="Rhea" id="RHEA:53836"/>
        <dbReference type="Rhea" id="RHEA-COMP:9685"/>
        <dbReference type="Rhea" id="RHEA-COMP:9945"/>
        <dbReference type="ChEBI" id="CHEBI:15378"/>
        <dbReference type="ChEBI" id="CHEBI:64479"/>
        <dbReference type="ChEBI" id="CHEBI:78827"/>
        <dbReference type="ChEBI" id="CHEBI:137740"/>
        <dbReference type="ChEBI" id="CHEBI:137748"/>
        <dbReference type="EC" id="2.3.1.191"/>
    </reaction>
</comment>